<dbReference type="Proteomes" id="UP001050808">
    <property type="component" value="Unassembled WGS sequence"/>
</dbReference>
<protein>
    <submittedName>
        <fullName evidence="2">Uncharacterized protein</fullName>
    </submittedName>
</protein>
<evidence type="ECO:0000256" key="1">
    <source>
        <dbReference type="SAM" id="MobiDB-lite"/>
    </source>
</evidence>
<accession>A0ABQ3QRK3</accession>
<dbReference type="EMBL" id="BNDY01000017">
    <property type="protein sequence ID" value="GHI39897.1"/>
    <property type="molecule type" value="Genomic_DNA"/>
</dbReference>
<evidence type="ECO:0000313" key="3">
    <source>
        <dbReference type="Proteomes" id="UP001050808"/>
    </source>
</evidence>
<organism evidence="2 3">
    <name type="scientific">Streptomyces violascens</name>
    <dbReference type="NCBI Taxonomy" id="67381"/>
    <lineage>
        <taxon>Bacteria</taxon>
        <taxon>Bacillati</taxon>
        <taxon>Actinomycetota</taxon>
        <taxon>Actinomycetes</taxon>
        <taxon>Kitasatosporales</taxon>
        <taxon>Streptomycetaceae</taxon>
        <taxon>Streptomyces</taxon>
    </lineage>
</organism>
<sequence>MRQAGEAQRTRPAARHTPRQRPTPTRKKPLLRPNQPHPDGRCSLTPRTAHPADGRLCRYRCACRKKTRAAPCCRARGVQTESSKVHKSLRQVPEAVSTGPQKVAPARHGGGYKLGAVPLQGKR</sequence>
<gene>
    <name evidence="2" type="ORF">Sviol_43050</name>
</gene>
<proteinExistence type="predicted"/>
<name>A0ABQ3QRK3_9ACTN</name>
<feature type="region of interest" description="Disordered" evidence="1">
    <location>
        <begin position="79"/>
        <end position="123"/>
    </location>
</feature>
<reference evidence="2" key="1">
    <citation type="submission" date="2024-05" db="EMBL/GenBank/DDBJ databases">
        <title>Whole genome shotgun sequence of Streptomyces violascens NBRC 12920.</title>
        <authorList>
            <person name="Komaki H."/>
            <person name="Tamura T."/>
        </authorList>
    </citation>
    <scope>NUCLEOTIDE SEQUENCE</scope>
    <source>
        <strain evidence="2">NBRC 12920</strain>
    </source>
</reference>
<keyword evidence="3" id="KW-1185">Reference proteome</keyword>
<comment type="caution">
    <text evidence="2">The sequence shown here is derived from an EMBL/GenBank/DDBJ whole genome shotgun (WGS) entry which is preliminary data.</text>
</comment>
<feature type="compositionally biased region" description="Basic residues" evidence="1">
    <location>
        <begin position="12"/>
        <end position="30"/>
    </location>
</feature>
<evidence type="ECO:0000313" key="2">
    <source>
        <dbReference type="EMBL" id="GHI39897.1"/>
    </source>
</evidence>
<feature type="region of interest" description="Disordered" evidence="1">
    <location>
        <begin position="1"/>
        <end position="51"/>
    </location>
</feature>